<dbReference type="InterPro" id="IPR002372">
    <property type="entry name" value="PQQ_rpt_dom"/>
</dbReference>
<evidence type="ECO:0000256" key="1">
    <source>
        <dbReference type="SAM" id="MobiDB-lite"/>
    </source>
</evidence>
<protein>
    <recommendedName>
        <fullName evidence="2">Pyrrolo-quinoline quinone repeat domain-containing protein</fullName>
    </recommendedName>
</protein>
<proteinExistence type="predicted"/>
<reference evidence="3 4" key="1">
    <citation type="submission" date="2019-04" db="EMBL/GenBank/DDBJ databases">
        <title>Corynebacterium endometrii sp. nov., isolated from the uterus of a cow with endometritis.</title>
        <authorList>
            <person name="Ballas P."/>
            <person name="Ruckert C."/>
            <person name="Wagener K."/>
            <person name="Drillich M."/>
            <person name="Kaempfer P."/>
            <person name="Busse H.-J."/>
            <person name="Ehling-Schulz M."/>
        </authorList>
    </citation>
    <scope>NUCLEOTIDE SEQUENCE [LARGE SCALE GENOMIC DNA]</scope>
    <source>
        <strain evidence="3 4">LMM-1653</strain>
    </source>
</reference>
<dbReference type="RefSeq" id="WP_342773421.1">
    <property type="nucleotide sequence ID" value="NZ_CP039247.1"/>
</dbReference>
<gene>
    <name evidence="3" type="ORF">CENDO_02995</name>
</gene>
<evidence type="ECO:0000313" key="4">
    <source>
        <dbReference type="Proteomes" id="UP000296352"/>
    </source>
</evidence>
<name>A0A4P7QGW0_9CORY</name>
<feature type="domain" description="Pyrrolo-quinoline quinone repeat" evidence="2">
    <location>
        <begin position="49"/>
        <end position="196"/>
    </location>
</feature>
<keyword evidence="4" id="KW-1185">Reference proteome</keyword>
<sequence length="440" mass="46524">MSVEPDLSRGEIPPVGPAHAARGDTGSYAPVLRRKKGDWIAMGAISALAAVAVGGAVLTANINDAERTVVNAPGDDAQVVVPSQAPAALTEAFRLPTAGYPGLNRPLVARGLVITNDEHTVTATNEDGSTAWTYARSDVPICSIGSAWDKVVVTFETGVGCGDVVAISAATGEYAGTRSALSSDYVVPIRSNDRVGTVSNERVELWRSDLVRTVEYGDVEAKQESGFQPHEDCTINSALTRSELLVVSESCPDQPETSYLRFMKTTPEDSRKPEVLKDVAISTSGARVVAVGTEGAAVYVPSSPPLIISFNQQGQETSRTEVPASPTVTQASSPFAPATGDLPAHMTWWDGKRLYLFNPETLAVERSFDRALGVGTAISDRLVFPTRDGIAVANWSTGEIERTIPVDRGGYSGPVAVSRAGNNLVELRGNEVVALKMRTG</sequence>
<organism evidence="3 4">
    <name type="scientific">Corynebacterium endometrii</name>
    <dbReference type="NCBI Taxonomy" id="2488819"/>
    <lineage>
        <taxon>Bacteria</taxon>
        <taxon>Bacillati</taxon>
        <taxon>Actinomycetota</taxon>
        <taxon>Actinomycetes</taxon>
        <taxon>Mycobacteriales</taxon>
        <taxon>Corynebacteriaceae</taxon>
        <taxon>Corynebacterium</taxon>
    </lineage>
</organism>
<dbReference type="AlphaFoldDB" id="A0A4P7QGW0"/>
<feature type="region of interest" description="Disordered" evidence="1">
    <location>
        <begin position="1"/>
        <end position="25"/>
    </location>
</feature>
<dbReference type="InterPro" id="IPR011047">
    <property type="entry name" value="Quinoprotein_ADH-like_sf"/>
</dbReference>
<dbReference type="Proteomes" id="UP000296352">
    <property type="component" value="Chromosome"/>
</dbReference>
<accession>A0A4P7QGW0</accession>
<dbReference type="EMBL" id="CP039247">
    <property type="protein sequence ID" value="QCB27897.1"/>
    <property type="molecule type" value="Genomic_DNA"/>
</dbReference>
<evidence type="ECO:0000313" key="3">
    <source>
        <dbReference type="EMBL" id="QCB27897.1"/>
    </source>
</evidence>
<dbReference type="KEGG" id="cee:CENDO_02995"/>
<dbReference type="Pfam" id="PF13360">
    <property type="entry name" value="PQQ_2"/>
    <property type="match status" value="1"/>
</dbReference>
<evidence type="ECO:0000259" key="2">
    <source>
        <dbReference type="Pfam" id="PF13360"/>
    </source>
</evidence>
<dbReference type="SUPFAM" id="SSF50998">
    <property type="entry name" value="Quinoprotein alcohol dehydrogenase-like"/>
    <property type="match status" value="1"/>
</dbReference>